<proteinExistence type="predicted"/>
<name>A0A645IXE4_9ZZZZ</name>
<sequence length="115" mass="11940">MGAYITGTLLGTVFNSLMASAMLAVGWLHPFSLAMAAGTGSASMMSAALAPLVEAYANQPDMLSKIQAYAATSQVLTSADGLYMSLFVGIPVTNWMYNKLKRNKTAPAGKAAASK</sequence>
<dbReference type="EMBL" id="VSSQ01124893">
    <property type="protein sequence ID" value="MPN55522.1"/>
    <property type="molecule type" value="Genomic_DNA"/>
</dbReference>
<gene>
    <name evidence="2" type="ORF">SDC9_203206</name>
</gene>
<dbReference type="InterPro" id="IPR038662">
    <property type="entry name" value="ATP_synth_F0_csu_sf"/>
</dbReference>
<organism evidence="2">
    <name type="scientific">bioreactor metagenome</name>
    <dbReference type="NCBI Taxonomy" id="1076179"/>
    <lineage>
        <taxon>unclassified sequences</taxon>
        <taxon>metagenomes</taxon>
        <taxon>ecological metagenomes</taxon>
    </lineage>
</organism>
<evidence type="ECO:0000313" key="2">
    <source>
        <dbReference type="EMBL" id="MPN55522.1"/>
    </source>
</evidence>
<dbReference type="InterPro" id="IPR021450">
    <property type="entry name" value="DUF3100"/>
</dbReference>
<evidence type="ECO:0000256" key="1">
    <source>
        <dbReference type="SAM" id="Phobius"/>
    </source>
</evidence>
<accession>A0A645IXE4</accession>
<protein>
    <submittedName>
        <fullName evidence="2">Uncharacterized protein</fullName>
    </submittedName>
</protein>
<reference evidence="2" key="1">
    <citation type="submission" date="2019-08" db="EMBL/GenBank/DDBJ databases">
        <authorList>
            <person name="Kucharzyk K."/>
            <person name="Murdoch R.W."/>
            <person name="Higgins S."/>
            <person name="Loffler F."/>
        </authorList>
    </citation>
    <scope>NUCLEOTIDE SEQUENCE</scope>
</reference>
<feature type="transmembrane region" description="Helical" evidence="1">
    <location>
        <begin position="7"/>
        <end position="28"/>
    </location>
</feature>
<keyword evidence="1" id="KW-1133">Transmembrane helix</keyword>
<comment type="caution">
    <text evidence="2">The sequence shown here is derived from an EMBL/GenBank/DDBJ whole genome shotgun (WGS) entry which is preliminary data.</text>
</comment>
<dbReference type="Gene3D" id="1.20.20.10">
    <property type="entry name" value="F1F0 ATP synthase subunit C"/>
    <property type="match status" value="1"/>
</dbReference>
<dbReference type="AlphaFoldDB" id="A0A645IXE4"/>
<dbReference type="Pfam" id="PF11299">
    <property type="entry name" value="DUF3100"/>
    <property type="match status" value="1"/>
</dbReference>
<keyword evidence="1" id="KW-0812">Transmembrane</keyword>
<keyword evidence="1" id="KW-0472">Membrane</keyword>